<dbReference type="InterPro" id="IPR036259">
    <property type="entry name" value="MFS_trans_sf"/>
</dbReference>
<feature type="domain" description="Major facilitator superfamily (MFS) profile" evidence="4">
    <location>
        <begin position="1"/>
        <end position="464"/>
    </location>
</feature>
<feature type="region of interest" description="Disordered" evidence="2">
    <location>
        <begin position="191"/>
        <end position="210"/>
    </location>
</feature>
<dbReference type="RefSeq" id="XP_038075448.1">
    <property type="nucleotide sequence ID" value="XM_038219520.1"/>
</dbReference>
<dbReference type="PROSITE" id="PS50850">
    <property type="entry name" value="MFS"/>
    <property type="match status" value="1"/>
</dbReference>
<organism evidence="5 6">
    <name type="scientific">Patiria miniata</name>
    <name type="common">Bat star</name>
    <name type="synonym">Asterina miniata</name>
    <dbReference type="NCBI Taxonomy" id="46514"/>
    <lineage>
        <taxon>Eukaryota</taxon>
        <taxon>Metazoa</taxon>
        <taxon>Echinodermata</taxon>
        <taxon>Eleutherozoa</taxon>
        <taxon>Asterozoa</taxon>
        <taxon>Asteroidea</taxon>
        <taxon>Valvatacea</taxon>
        <taxon>Valvatida</taxon>
        <taxon>Asterinidae</taxon>
        <taxon>Patiria</taxon>
    </lineage>
</organism>
<dbReference type="EnsemblMetazoa" id="XM_038200468.1">
    <property type="protein sequence ID" value="XP_038056396.1"/>
    <property type="gene ID" value="LOC119728286"/>
</dbReference>
<name>A0A913ZZA8_PATMI</name>
<feature type="transmembrane region" description="Helical" evidence="3">
    <location>
        <begin position="408"/>
        <end position="432"/>
    </location>
</feature>
<feature type="transmembrane region" description="Helical" evidence="3">
    <location>
        <begin position="438"/>
        <end position="459"/>
    </location>
</feature>
<dbReference type="RefSeq" id="XP_038056397.1">
    <property type="nucleotide sequence ID" value="XM_038200469.1"/>
</dbReference>
<evidence type="ECO:0000313" key="6">
    <source>
        <dbReference type="Proteomes" id="UP000887568"/>
    </source>
</evidence>
<feature type="transmembrane region" description="Helical" evidence="3">
    <location>
        <begin position="7"/>
        <end position="28"/>
    </location>
</feature>
<evidence type="ECO:0000259" key="4">
    <source>
        <dbReference type="PROSITE" id="PS50850"/>
    </source>
</evidence>
<evidence type="ECO:0000256" key="2">
    <source>
        <dbReference type="SAM" id="MobiDB-lite"/>
    </source>
</evidence>
<dbReference type="InterPro" id="IPR011701">
    <property type="entry name" value="MFS"/>
</dbReference>
<evidence type="ECO:0000313" key="5">
    <source>
        <dbReference type="EnsemblMetazoa" id="XP_038056396.1"/>
    </source>
</evidence>
<dbReference type="PANTHER" id="PTHR11360:SF172">
    <property type="entry name" value="MAJOR FACILITATOR SUPERFAMILY (MFS) PROFILE DOMAIN-CONTAINING PROTEIN"/>
    <property type="match status" value="1"/>
</dbReference>
<reference evidence="5" key="1">
    <citation type="submission" date="2022-11" db="UniProtKB">
        <authorList>
            <consortium name="EnsemblMetazoa"/>
        </authorList>
    </citation>
    <scope>IDENTIFICATION</scope>
</reference>
<dbReference type="AlphaFoldDB" id="A0A913ZZA8"/>
<feature type="transmembrane region" description="Helical" evidence="3">
    <location>
        <begin position="284"/>
        <end position="306"/>
    </location>
</feature>
<dbReference type="GO" id="GO:0016020">
    <property type="term" value="C:membrane"/>
    <property type="evidence" value="ECO:0007669"/>
    <property type="project" value="UniProtKB-SubCell"/>
</dbReference>
<accession>A0A913ZZA8</accession>
<sequence>MIRLRVWWWRWVIPVVVCLQYCLTYGILYNYSILFVSLLKEFNSTAVLAGWPGSLGNALAGLVSPLTALLMTKMKFLKVVILGHVIICVGYLLTSIVPALGYAVFTFGVMGGVGVNIVIHAVTGLVLEWFPKDNFGRANGIAVLGSSLGMLAFSPLLSTCITQFGWRRALRYISVGTLALGIMVSFFLTDPPTEDEGNSEGGDEGKPGVDERERIALETVETLDPDHPTERTLVGEGQGDEEEPRENHKQRIHTPSCEVKGSSKGRSSFAVSEVFRMITDVEPWAWTIGACMAMMSWTFFGINFASFMDGRGLSSDRIAVVIMLFAIGEIGGKILISVVGDHLPCQRIYFLAFSVLLGTVALGVMTVVQTFPQMMALSIFSGFLRSALYGGSNAVVADLFSTSYSSGCLMILAFFPYGIGALLGAPLSGGLYDITGDYVLSLIVIAAIFVCASLTFLSIPFRRRMRSRSICCYSGKTRPVQL</sequence>
<feature type="transmembrane region" description="Helical" evidence="3">
    <location>
        <begin position="374"/>
        <end position="396"/>
    </location>
</feature>
<keyword evidence="6" id="KW-1185">Reference proteome</keyword>
<feature type="transmembrane region" description="Helical" evidence="3">
    <location>
        <begin position="139"/>
        <end position="157"/>
    </location>
</feature>
<dbReference type="Proteomes" id="UP000887568">
    <property type="component" value="Unplaced"/>
</dbReference>
<dbReference type="RefSeq" id="XP_038056398.1">
    <property type="nucleotide sequence ID" value="XM_038200470.1"/>
</dbReference>
<proteinExistence type="predicted"/>
<dbReference type="InterPro" id="IPR020846">
    <property type="entry name" value="MFS_dom"/>
</dbReference>
<feature type="transmembrane region" description="Helical" evidence="3">
    <location>
        <begin position="348"/>
        <end position="368"/>
    </location>
</feature>
<evidence type="ECO:0000256" key="3">
    <source>
        <dbReference type="SAM" id="Phobius"/>
    </source>
</evidence>
<dbReference type="EnsemblMetazoa" id="XM_038219519.1">
    <property type="protein sequence ID" value="XP_038075447.1"/>
    <property type="gene ID" value="LOC119743151"/>
</dbReference>
<dbReference type="EnsemblMetazoa" id="XM_038200470.1">
    <property type="protein sequence ID" value="XP_038056398.1"/>
    <property type="gene ID" value="LOC119728286"/>
</dbReference>
<dbReference type="GO" id="GO:0008028">
    <property type="term" value="F:monocarboxylic acid transmembrane transporter activity"/>
    <property type="evidence" value="ECO:0007669"/>
    <property type="project" value="TreeGrafter"/>
</dbReference>
<keyword evidence="3" id="KW-0472">Membrane</keyword>
<feature type="transmembrane region" description="Helical" evidence="3">
    <location>
        <begin position="169"/>
        <end position="188"/>
    </location>
</feature>
<protein>
    <recommendedName>
        <fullName evidence="4">Major facilitator superfamily (MFS) profile domain-containing protein</fullName>
    </recommendedName>
</protein>
<keyword evidence="3" id="KW-0812">Transmembrane</keyword>
<dbReference type="Gene3D" id="1.20.1250.20">
    <property type="entry name" value="MFS general substrate transporter like domains"/>
    <property type="match status" value="2"/>
</dbReference>
<evidence type="ECO:0000256" key="1">
    <source>
        <dbReference type="ARBA" id="ARBA00004141"/>
    </source>
</evidence>
<feature type="region of interest" description="Disordered" evidence="2">
    <location>
        <begin position="219"/>
        <end position="261"/>
    </location>
</feature>
<feature type="transmembrane region" description="Helical" evidence="3">
    <location>
        <begin position="99"/>
        <end position="127"/>
    </location>
</feature>
<dbReference type="SUPFAM" id="SSF103473">
    <property type="entry name" value="MFS general substrate transporter"/>
    <property type="match status" value="1"/>
</dbReference>
<keyword evidence="3" id="KW-1133">Transmembrane helix</keyword>
<dbReference type="RefSeq" id="XP_038056396.1">
    <property type="nucleotide sequence ID" value="XM_038200468.1"/>
</dbReference>
<dbReference type="EnsemblMetazoa" id="XM_038219520.1">
    <property type="protein sequence ID" value="XP_038075448.1"/>
    <property type="gene ID" value="LOC119743151"/>
</dbReference>
<comment type="subcellular location">
    <subcellularLocation>
        <location evidence="1">Membrane</location>
        <topology evidence="1">Multi-pass membrane protein</topology>
    </subcellularLocation>
</comment>
<feature type="transmembrane region" description="Helical" evidence="3">
    <location>
        <begin position="76"/>
        <end position="93"/>
    </location>
</feature>
<feature type="transmembrane region" description="Helical" evidence="3">
    <location>
        <begin position="318"/>
        <end position="336"/>
    </location>
</feature>
<dbReference type="EnsemblMetazoa" id="XM_038200469.1">
    <property type="protein sequence ID" value="XP_038056397.1"/>
    <property type="gene ID" value="LOC119728286"/>
</dbReference>
<feature type="compositionally biased region" description="Acidic residues" evidence="2">
    <location>
        <begin position="192"/>
        <end position="202"/>
    </location>
</feature>
<dbReference type="PANTHER" id="PTHR11360">
    <property type="entry name" value="MONOCARBOXYLATE TRANSPORTER"/>
    <property type="match status" value="1"/>
</dbReference>
<dbReference type="GeneID" id="119743151"/>
<dbReference type="OrthoDB" id="6499973at2759"/>
<feature type="transmembrane region" description="Helical" evidence="3">
    <location>
        <begin position="48"/>
        <end position="69"/>
    </location>
</feature>
<dbReference type="OMA" id="FAPNITC"/>
<dbReference type="InterPro" id="IPR050327">
    <property type="entry name" value="Proton-linked_MCT"/>
</dbReference>
<dbReference type="RefSeq" id="XP_038075447.1">
    <property type="nucleotide sequence ID" value="XM_038219519.1"/>
</dbReference>
<dbReference type="GeneID" id="119728286"/>
<dbReference type="Pfam" id="PF07690">
    <property type="entry name" value="MFS_1"/>
    <property type="match status" value="2"/>
</dbReference>